<evidence type="ECO:0000313" key="3">
    <source>
        <dbReference type="Proteomes" id="UP000189800"/>
    </source>
</evidence>
<keyword evidence="3" id="KW-1185">Reference proteome</keyword>
<feature type="transmembrane region" description="Helical" evidence="1">
    <location>
        <begin position="225"/>
        <end position="244"/>
    </location>
</feature>
<dbReference type="STRING" id="470453.B0680_09060"/>
<dbReference type="Pfam" id="PF05857">
    <property type="entry name" value="TraX"/>
    <property type="match status" value="1"/>
</dbReference>
<feature type="transmembrane region" description="Helical" evidence="1">
    <location>
        <begin position="43"/>
        <end position="62"/>
    </location>
</feature>
<reference evidence="2 3" key="1">
    <citation type="submission" date="2017-02" db="EMBL/GenBank/DDBJ databases">
        <title>Draft genome sequence of Moraxella pluranimalium CCUG 54913T type strain.</title>
        <authorList>
            <person name="Salva-Serra F."/>
            <person name="Engstrom-Jakobsson H."/>
            <person name="Thorell K."/>
            <person name="Jaen-Luchoro D."/>
            <person name="Gonzales-Siles L."/>
            <person name="Karlsson R."/>
            <person name="Yazdan S."/>
            <person name="Boulund F."/>
            <person name="Johnning A."/>
            <person name="Engstrand L."/>
            <person name="Kristiansson E."/>
            <person name="Moore E."/>
        </authorList>
    </citation>
    <scope>NUCLEOTIDE SEQUENCE [LARGE SCALE GENOMIC DNA]</scope>
    <source>
        <strain evidence="2 3">CCUG 54913</strain>
    </source>
</reference>
<feature type="transmembrane region" description="Helical" evidence="1">
    <location>
        <begin position="69"/>
        <end position="89"/>
    </location>
</feature>
<dbReference type="InterPro" id="IPR008875">
    <property type="entry name" value="TraX"/>
</dbReference>
<dbReference type="RefSeq" id="WP_078254772.1">
    <property type="nucleotide sequence ID" value="NZ_MUYU01000025.1"/>
</dbReference>
<feature type="transmembrane region" description="Helical" evidence="1">
    <location>
        <begin position="131"/>
        <end position="158"/>
    </location>
</feature>
<keyword evidence="1" id="KW-0812">Transmembrane</keyword>
<gene>
    <name evidence="2" type="ORF">B0680_09060</name>
</gene>
<evidence type="ECO:0008006" key="4">
    <source>
        <dbReference type="Google" id="ProtNLM"/>
    </source>
</evidence>
<evidence type="ECO:0000256" key="1">
    <source>
        <dbReference type="SAM" id="Phobius"/>
    </source>
</evidence>
<dbReference type="OrthoDB" id="81897at2"/>
<comment type="caution">
    <text evidence="2">The sequence shown here is derived from an EMBL/GenBank/DDBJ whole genome shotgun (WGS) entry which is preliminary data.</text>
</comment>
<feature type="transmembrane region" description="Helical" evidence="1">
    <location>
        <begin position="178"/>
        <end position="205"/>
    </location>
</feature>
<dbReference type="Proteomes" id="UP000189800">
    <property type="component" value="Unassembled WGS sequence"/>
</dbReference>
<protein>
    <recommendedName>
        <fullName evidence="4">Fimbrial assembly protein</fullName>
    </recommendedName>
</protein>
<sequence>MTMAIKRLSLFDLKLIMLVAMVIDHVAWAFVATDSIAGELMHTIGRMVAPMMAYFLAMGFVSSRNVMHYLGRLFGFAVISQPVFMWFQYQIGMADSIGDVIWGNVLFSLGMALLALMLWQSRLEIWLKLVTMLPLILLATYSEYGLAMMLWAVIFWYWMDNPRYQLMMYLLSLPVAYVLIYGINATVGLGFMHIGMALTAVLIALHNGQKGRAIPSWLGGRYVFYGFYPVHLAVLAGMVWVFGLDRWCIYPSSS</sequence>
<keyword evidence="1" id="KW-1133">Transmembrane helix</keyword>
<organism evidence="2 3">
    <name type="scientific">Moraxella pluranimalium</name>
    <dbReference type="NCBI Taxonomy" id="470453"/>
    <lineage>
        <taxon>Bacteria</taxon>
        <taxon>Pseudomonadati</taxon>
        <taxon>Pseudomonadota</taxon>
        <taxon>Gammaproteobacteria</taxon>
        <taxon>Moraxellales</taxon>
        <taxon>Moraxellaceae</taxon>
        <taxon>Moraxella</taxon>
    </lineage>
</organism>
<accession>A0A1T0CLB5</accession>
<dbReference type="AlphaFoldDB" id="A0A1T0CLB5"/>
<evidence type="ECO:0000313" key="2">
    <source>
        <dbReference type="EMBL" id="OOS22951.1"/>
    </source>
</evidence>
<keyword evidence="1" id="KW-0472">Membrane</keyword>
<feature type="transmembrane region" description="Helical" evidence="1">
    <location>
        <begin position="101"/>
        <end position="119"/>
    </location>
</feature>
<proteinExistence type="predicted"/>
<feature type="transmembrane region" description="Helical" evidence="1">
    <location>
        <begin position="12"/>
        <end position="31"/>
    </location>
</feature>
<dbReference type="EMBL" id="MUYU01000025">
    <property type="protein sequence ID" value="OOS22951.1"/>
    <property type="molecule type" value="Genomic_DNA"/>
</dbReference>
<name>A0A1T0CLB5_9GAMM</name>